<dbReference type="OrthoDB" id="2704571at2"/>
<dbReference type="PROSITE" id="PS51257">
    <property type="entry name" value="PROKAR_LIPOPROTEIN"/>
    <property type="match status" value="1"/>
</dbReference>
<protein>
    <recommendedName>
        <fullName evidence="4">DUF4363 family protein</fullName>
    </recommendedName>
</protein>
<evidence type="ECO:0008006" key="4">
    <source>
        <dbReference type="Google" id="ProtNLM"/>
    </source>
</evidence>
<dbReference type="InterPro" id="IPR025373">
    <property type="entry name" value="DUF4363"/>
</dbReference>
<dbReference type="AlphaFoldDB" id="A0A380BQK4"/>
<evidence type="ECO:0000313" key="3">
    <source>
        <dbReference type="Proteomes" id="UP000254519"/>
    </source>
</evidence>
<dbReference type="EMBL" id="UGYZ01000002">
    <property type="protein sequence ID" value="SUJ05412.1"/>
    <property type="molecule type" value="Genomic_DNA"/>
</dbReference>
<proteinExistence type="predicted"/>
<feature type="signal peptide" evidence="1">
    <location>
        <begin position="1"/>
        <end position="21"/>
    </location>
</feature>
<organism evidence="2 3">
    <name type="scientific">Sporosarcina pasteurii</name>
    <name type="common">Bacillus pasteurii</name>
    <dbReference type="NCBI Taxonomy" id="1474"/>
    <lineage>
        <taxon>Bacteria</taxon>
        <taxon>Bacillati</taxon>
        <taxon>Bacillota</taxon>
        <taxon>Bacilli</taxon>
        <taxon>Bacillales</taxon>
        <taxon>Caryophanaceae</taxon>
        <taxon>Sporosarcina</taxon>
    </lineage>
</organism>
<name>A0A380BQK4_SPOPA</name>
<keyword evidence="3" id="KW-1185">Reference proteome</keyword>
<gene>
    <name evidence="2" type="ORF">NCTC4822_01655</name>
</gene>
<dbReference type="Proteomes" id="UP000254519">
    <property type="component" value="Unassembled WGS sequence"/>
</dbReference>
<keyword evidence="1" id="KW-0732">Signal</keyword>
<sequence>MKKKYTLIGILLLLLAGCSNITGHTYFNENISKIEEHLDYEDWGYLQKQAKDLKVLYDDQQWKLQLLGDEGEYEGLNISIHRLIKAIEHEDTTRATLELATIKVIINDIYSL</sequence>
<feature type="chain" id="PRO_5039444322" description="DUF4363 family protein" evidence="1">
    <location>
        <begin position="22"/>
        <end position="112"/>
    </location>
</feature>
<evidence type="ECO:0000313" key="2">
    <source>
        <dbReference type="EMBL" id="SUJ05412.1"/>
    </source>
</evidence>
<evidence type="ECO:0000256" key="1">
    <source>
        <dbReference type="SAM" id="SignalP"/>
    </source>
</evidence>
<accession>A0A380BQK4</accession>
<dbReference type="Pfam" id="PF14276">
    <property type="entry name" value="DUF4363"/>
    <property type="match status" value="1"/>
</dbReference>
<dbReference type="RefSeq" id="WP_115361211.1">
    <property type="nucleotide sequence ID" value="NZ_CP038012.1"/>
</dbReference>
<reference evidence="2 3" key="1">
    <citation type="submission" date="2018-06" db="EMBL/GenBank/DDBJ databases">
        <authorList>
            <consortium name="Pathogen Informatics"/>
            <person name="Doyle S."/>
        </authorList>
    </citation>
    <scope>NUCLEOTIDE SEQUENCE [LARGE SCALE GENOMIC DNA]</scope>
    <source>
        <strain evidence="3">ATCC 11859 / DSM 33 / NCIB 8841 / NCTC 4822</strain>
    </source>
</reference>